<evidence type="ECO:0000256" key="2">
    <source>
        <dbReference type="ARBA" id="ARBA00022737"/>
    </source>
</evidence>
<dbReference type="EMBL" id="BNCQ01000002">
    <property type="protein sequence ID" value="GIL95254.1"/>
    <property type="molecule type" value="Genomic_DNA"/>
</dbReference>
<accession>A0A8J4D9H2</accession>
<evidence type="ECO:0000259" key="4">
    <source>
        <dbReference type="PROSITE" id="PS50222"/>
    </source>
</evidence>
<dbReference type="OrthoDB" id="26525at2759"/>
<name>A0A8J4D9H2_9CHLO</name>
<dbReference type="Gene3D" id="1.10.238.10">
    <property type="entry name" value="EF-hand"/>
    <property type="match status" value="2"/>
</dbReference>
<evidence type="ECO:0000313" key="8">
    <source>
        <dbReference type="Proteomes" id="UP000747110"/>
    </source>
</evidence>
<organism evidence="6 7">
    <name type="scientific">Volvox reticuliferus</name>
    <dbReference type="NCBI Taxonomy" id="1737510"/>
    <lineage>
        <taxon>Eukaryota</taxon>
        <taxon>Viridiplantae</taxon>
        <taxon>Chlorophyta</taxon>
        <taxon>core chlorophytes</taxon>
        <taxon>Chlorophyceae</taxon>
        <taxon>CS clade</taxon>
        <taxon>Chlamydomonadales</taxon>
        <taxon>Volvocaceae</taxon>
        <taxon>Volvox</taxon>
    </lineage>
</organism>
<evidence type="ECO:0000313" key="7">
    <source>
        <dbReference type="Proteomes" id="UP000722791"/>
    </source>
</evidence>
<keyword evidence="8" id="KW-1185">Reference proteome</keyword>
<dbReference type="PROSITE" id="PS00018">
    <property type="entry name" value="EF_HAND_1"/>
    <property type="match status" value="3"/>
</dbReference>
<evidence type="ECO:0000313" key="5">
    <source>
        <dbReference type="EMBL" id="GIL81692.1"/>
    </source>
</evidence>
<feature type="domain" description="EF-hand" evidence="4">
    <location>
        <begin position="115"/>
        <end position="150"/>
    </location>
</feature>
<keyword evidence="1" id="KW-0479">Metal-binding</keyword>
<protein>
    <recommendedName>
        <fullName evidence="4">EF-hand domain-containing protein</fullName>
    </recommendedName>
</protein>
<dbReference type="PROSITE" id="PS50222">
    <property type="entry name" value="EF_HAND_2"/>
    <property type="match status" value="3"/>
</dbReference>
<dbReference type="CDD" id="cd00051">
    <property type="entry name" value="EFh"/>
    <property type="match status" value="3"/>
</dbReference>
<dbReference type="AlphaFoldDB" id="A0A8J4D9H2"/>
<dbReference type="InterPro" id="IPR002048">
    <property type="entry name" value="EF_hand_dom"/>
</dbReference>
<sequence length="227" mass="24541">MALQRLRGVGVSRTPTSAHRRAVMCCATDPQTRRYQTSFVPMGHKVASQLLTAGLALGISFSASPVVAAPQYNSLADIVRSSFEFVDENKDGVITKEELLRTSKAVAEDVDFMLPDESQLDFAMKLFDLNQDGTLSTDELLASIALDGAVGDDAIDADVVNVFDKDGDGFVSLREFKSGVPPLGPNGEAAKEYIFSRVDQVINGDNRLDTQEFANALTLTRTVVLGY</sequence>
<proteinExistence type="predicted"/>
<dbReference type="EMBL" id="BNCP01000022">
    <property type="protein sequence ID" value="GIL81692.1"/>
    <property type="molecule type" value="Genomic_DNA"/>
</dbReference>
<evidence type="ECO:0000313" key="6">
    <source>
        <dbReference type="EMBL" id="GIL95254.1"/>
    </source>
</evidence>
<keyword evidence="3" id="KW-0106">Calcium</keyword>
<dbReference type="Pfam" id="PF13499">
    <property type="entry name" value="EF-hand_7"/>
    <property type="match status" value="1"/>
</dbReference>
<dbReference type="InterPro" id="IPR039647">
    <property type="entry name" value="EF_hand_pair_protein_CML-like"/>
</dbReference>
<dbReference type="InterPro" id="IPR011992">
    <property type="entry name" value="EF-hand-dom_pair"/>
</dbReference>
<dbReference type="PANTHER" id="PTHR10891">
    <property type="entry name" value="EF-HAND CALCIUM-BINDING DOMAIN CONTAINING PROTEIN"/>
    <property type="match status" value="1"/>
</dbReference>
<feature type="domain" description="EF-hand" evidence="4">
    <location>
        <begin position="74"/>
        <end position="109"/>
    </location>
</feature>
<keyword evidence="2" id="KW-0677">Repeat</keyword>
<dbReference type="SMART" id="SM00054">
    <property type="entry name" value="EFh"/>
    <property type="match status" value="3"/>
</dbReference>
<feature type="domain" description="EF-hand" evidence="4">
    <location>
        <begin position="151"/>
        <end position="186"/>
    </location>
</feature>
<dbReference type="Proteomes" id="UP000722791">
    <property type="component" value="Unassembled WGS sequence"/>
</dbReference>
<dbReference type="InterPro" id="IPR018247">
    <property type="entry name" value="EF_Hand_1_Ca_BS"/>
</dbReference>
<dbReference type="GO" id="GO:0005509">
    <property type="term" value="F:calcium ion binding"/>
    <property type="evidence" value="ECO:0007669"/>
    <property type="project" value="InterPro"/>
</dbReference>
<evidence type="ECO:0000256" key="3">
    <source>
        <dbReference type="ARBA" id="ARBA00022837"/>
    </source>
</evidence>
<gene>
    <name evidence="5" type="ORF">Vretifemale_10716</name>
    <name evidence="6" type="ORF">Vretimale_1335</name>
</gene>
<dbReference type="SUPFAM" id="SSF47473">
    <property type="entry name" value="EF-hand"/>
    <property type="match status" value="1"/>
</dbReference>
<comment type="caution">
    <text evidence="6">The sequence shown here is derived from an EMBL/GenBank/DDBJ whole genome shotgun (WGS) entry which is preliminary data.</text>
</comment>
<reference evidence="6" key="1">
    <citation type="journal article" date="2021" name="Proc. Natl. Acad. Sci. U.S.A.">
        <title>Three genomes in the algal genus Volvox reveal the fate of a haploid sex-determining region after a transition to homothallism.</title>
        <authorList>
            <person name="Yamamoto K."/>
            <person name="Hamaji T."/>
            <person name="Kawai-Toyooka H."/>
            <person name="Matsuzaki R."/>
            <person name="Takahashi F."/>
            <person name="Nishimura Y."/>
            <person name="Kawachi M."/>
            <person name="Noguchi H."/>
            <person name="Minakuchi Y."/>
            <person name="Umen J.G."/>
            <person name="Toyoda A."/>
            <person name="Nozaki H."/>
        </authorList>
    </citation>
    <scope>NUCLEOTIDE SEQUENCE</scope>
    <source>
        <strain evidence="6">NIES-3785</strain>
        <strain evidence="5">NIES-3786</strain>
    </source>
</reference>
<evidence type="ECO:0000256" key="1">
    <source>
        <dbReference type="ARBA" id="ARBA00022723"/>
    </source>
</evidence>
<dbReference type="Pfam" id="PF13202">
    <property type="entry name" value="EF-hand_5"/>
    <property type="match status" value="1"/>
</dbReference>
<dbReference type="Proteomes" id="UP000747110">
    <property type="component" value="Unassembled WGS sequence"/>
</dbReference>